<gene>
    <name evidence="5" type="ORF">BR63_11960</name>
</gene>
<accession>A0A7G6E4G0</accession>
<reference evidence="5 6" key="1">
    <citation type="journal article" date="2019" name="Front. Microbiol.">
        <title>Thermoanaerosceptrum fracticalcis gen. nov. sp. nov., a Novel Fumarate-Fermenting Microorganism From a Deep Fractured Carbonate Aquifer of the US Great Basin.</title>
        <authorList>
            <person name="Hamilton-Brehm S.D."/>
            <person name="Stewart L.E."/>
            <person name="Zavarin M."/>
            <person name="Caldwell M."/>
            <person name="Lawson P.A."/>
            <person name="Onstott T.C."/>
            <person name="Grzymski J."/>
            <person name="Neveux I."/>
            <person name="Lollar B.S."/>
            <person name="Russell C.E."/>
            <person name="Moser D.P."/>
        </authorList>
    </citation>
    <scope>NUCLEOTIDE SEQUENCE [LARGE SCALE GENOMIC DNA]</scope>
    <source>
        <strain evidence="5 6">DRI-13</strain>
    </source>
</reference>
<evidence type="ECO:0000256" key="2">
    <source>
        <dbReference type="ARBA" id="ARBA00023125"/>
    </source>
</evidence>
<dbReference type="GO" id="GO:0003700">
    <property type="term" value="F:DNA-binding transcription factor activity"/>
    <property type="evidence" value="ECO:0007669"/>
    <property type="project" value="InterPro"/>
</dbReference>
<dbReference type="InterPro" id="IPR011663">
    <property type="entry name" value="UTRA"/>
</dbReference>
<dbReference type="SUPFAM" id="SSF46785">
    <property type="entry name" value="Winged helix' DNA-binding domain"/>
    <property type="match status" value="1"/>
</dbReference>
<dbReference type="Gene3D" id="3.40.1410.10">
    <property type="entry name" value="Chorismate lyase-like"/>
    <property type="match status" value="1"/>
</dbReference>
<sequence length="254" mass="29526">MDMMNASPLHYQITQELREELKQGRWKAGELFPTDKQFMEKYGVSSTTVRRAIYELVKEGWLERKPGKGTFVKSEMTETLQRLTGFFEEMVNKGLTPSAKIIKMQPVMVTAKLLEQVPELKEFNRDKLFCITKVQKMNNLPVAYIHSYWPREIGEELAKHDLTKQGMYQIVSGMGIILEEANQIISATVAKKEIAKALEVTEGSPLLEMRRIVYNDKKTLEVSVNYYRADRYKYHVKLKWNDISSKEGMIFNIE</sequence>
<dbReference type="EMBL" id="CP045798">
    <property type="protein sequence ID" value="QNB46964.1"/>
    <property type="molecule type" value="Genomic_DNA"/>
</dbReference>
<protein>
    <submittedName>
        <fullName evidence="5">UTRA domain-containing protein</fullName>
    </submittedName>
</protein>
<dbReference type="SMART" id="SM00345">
    <property type="entry name" value="HTH_GNTR"/>
    <property type="match status" value="1"/>
</dbReference>
<organism evidence="5 6">
    <name type="scientific">Thermanaerosceptrum fracticalcis</name>
    <dbReference type="NCBI Taxonomy" id="1712410"/>
    <lineage>
        <taxon>Bacteria</taxon>
        <taxon>Bacillati</taxon>
        <taxon>Bacillota</taxon>
        <taxon>Clostridia</taxon>
        <taxon>Eubacteriales</taxon>
        <taxon>Peptococcaceae</taxon>
        <taxon>Thermanaerosceptrum</taxon>
    </lineage>
</organism>
<dbReference type="PANTHER" id="PTHR44846:SF1">
    <property type="entry name" value="MANNOSYL-D-GLYCERATE TRANSPORT_METABOLISM SYSTEM REPRESSOR MNGR-RELATED"/>
    <property type="match status" value="1"/>
</dbReference>
<dbReference type="SMART" id="SM00866">
    <property type="entry name" value="UTRA"/>
    <property type="match status" value="1"/>
</dbReference>
<dbReference type="Pfam" id="PF00392">
    <property type="entry name" value="GntR"/>
    <property type="match status" value="1"/>
</dbReference>
<dbReference type="InterPro" id="IPR050679">
    <property type="entry name" value="Bact_HTH_transcr_reg"/>
</dbReference>
<keyword evidence="3" id="KW-0804">Transcription</keyword>
<dbReference type="SUPFAM" id="SSF64288">
    <property type="entry name" value="Chorismate lyase-like"/>
    <property type="match status" value="1"/>
</dbReference>
<dbReference type="GO" id="GO:0045892">
    <property type="term" value="P:negative regulation of DNA-templated transcription"/>
    <property type="evidence" value="ECO:0007669"/>
    <property type="project" value="TreeGrafter"/>
</dbReference>
<keyword evidence="1" id="KW-0805">Transcription regulation</keyword>
<name>A0A7G6E4G0_THEFR</name>
<dbReference type="OrthoDB" id="457376at2"/>
<dbReference type="Proteomes" id="UP000515847">
    <property type="component" value="Chromosome"/>
</dbReference>
<evidence type="ECO:0000256" key="3">
    <source>
        <dbReference type="ARBA" id="ARBA00023163"/>
    </source>
</evidence>
<dbReference type="InterPro" id="IPR036390">
    <property type="entry name" value="WH_DNA-bd_sf"/>
</dbReference>
<keyword evidence="2" id="KW-0238">DNA-binding</keyword>
<evidence type="ECO:0000313" key="6">
    <source>
        <dbReference type="Proteomes" id="UP000515847"/>
    </source>
</evidence>
<proteinExistence type="predicted"/>
<feature type="domain" description="HTH gntR-type" evidence="4">
    <location>
        <begin position="7"/>
        <end position="75"/>
    </location>
</feature>
<evidence type="ECO:0000256" key="1">
    <source>
        <dbReference type="ARBA" id="ARBA00023015"/>
    </source>
</evidence>
<dbReference type="InterPro" id="IPR000524">
    <property type="entry name" value="Tscrpt_reg_HTH_GntR"/>
</dbReference>
<dbReference type="GO" id="GO:0003677">
    <property type="term" value="F:DNA binding"/>
    <property type="evidence" value="ECO:0007669"/>
    <property type="project" value="UniProtKB-KW"/>
</dbReference>
<dbReference type="CDD" id="cd07377">
    <property type="entry name" value="WHTH_GntR"/>
    <property type="match status" value="1"/>
</dbReference>
<dbReference type="Pfam" id="PF07702">
    <property type="entry name" value="UTRA"/>
    <property type="match status" value="1"/>
</dbReference>
<evidence type="ECO:0000259" key="4">
    <source>
        <dbReference type="PROSITE" id="PS50949"/>
    </source>
</evidence>
<dbReference type="PROSITE" id="PS50949">
    <property type="entry name" value="HTH_GNTR"/>
    <property type="match status" value="1"/>
</dbReference>
<dbReference type="InterPro" id="IPR028978">
    <property type="entry name" value="Chorismate_lyase_/UTRA_dom_sf"/>
</dbReference>
<dbReference type="RefSeq" id="WP_034420401.1">
    <property type="nucleotide sequence ID" value="NZ_CP045798.1"/>
</dbReference>
<dbReference type="InterPro" id="IPR036388">
    <property type="entry name" value="WH-like_DNA-bd_sf"/>
</dbReference>
<dbReference type="KEGG" id="tfr:BR63_11960"/>
<dbReference type="Gene3D" id="1.10.10.10">
    <property type="entry name" value="Winged helix-like DNA-binding domain superfamily/Winged helix DNA-binding domain"/>
    <property type="match status" value="1"/>
</dbReference>
<dbReference type="PANTHER" id="PTHR44846">
    <property type="entry name" value="MANNOSYL-D-GLYCERATE TRANSPORT/METABOLISM SYSTEM REPRESSOR MNGR-RELATED"/>
    <property type="match status" value="1"/>
</dbReference>
<dbReference type="AlphaFoldDB" id="A0A7G6E4G0"/>
<keyword evidence="6" id="KW-1185">Reference proteome</keyword>
<evidence type="ECO:0000313" key="5">
    <source>
        <dbReference type="EMBL" id="QNB46964.1"/>
    </source>
</evidence>